<dbReference type="Proteomes" id="UP000224044">
    <property type="component" value="Unassembled WGS sequence"/>
</dbReference>
<accession>A0AAP8JXH9</accession>
<keyword evidence="4 5" id="KW-0472">Membrane</keyword>
<proteinExistence type="predicted"/>
<feature type="transmembrane region" description="Helical" evidence="5">
    <location>
        <begin position="43"/>
        <end position="65"/>
    </location>
</feature>
<reference evidence="7 8" key="1">
    <citation type="submission" date="2017-09" db="EMBL/GenBank/DDBJ databases">
        <title>Large-scale bioinformatics analysis of Bacillus genomes uncovers conserved roles of natural products in bacterial physiology.</title>
        <authorList>
            <consortium name="Agbiome Team Llc"/>
            <person name="Bleich R.M."/>
            <person name="Grubbs K.J."/>
            <person name="Santa Maria K.C."/>
            <person name="Allen S.E."/>
            <person name="Farag S."/>
            <person name="Shank E.A."/>
            <person name="Bowers A."/>
        </authorList>
    </citation>
    <scope>NUCLEOTIDE SEQUENCE [LARGE SCALE GENOMIC DNA]</scope>
    <source>
        <strain evidence="7 8">AFS042148</strain>
    </source>
</reference>
<dbReference type="AlphaFoldDB" id="A0AAP8JXH9"/>
<evidence type="ECO:0000256" key="5">
    <source>
        <dbReference type="SAM" id="Phobius"/>
    </source>
</evidence>
<feature type="transmembrane region" description="Helical" evidence="5">
    <location>
        <begin position="85"/>
        <end position="114"/>
    </location>
</feature>
<dbReference type="GO" id="GO:0016020">
    <property type="term" value="C:membrane"/>
    <property type="evidence" value="ECO:0007669"/>
    <property type="project" value="UniProtKB-SubCell"/>
</dbReference>
<evidence type="ECO:0000313" key="8">
    <source>
        <dbReference type="Proteomes" id="UP000224044"/>
    </source>
</evidence>
<protein>
    <recommendedName>
        <fullName evidence="6">Yip1 domain-containing protein</fullName>
    </recommendedName>
</protein>
<dbReference type="EMBL" id="NUSY01000023">
    <property type="protein sequence ID" value="PHE11413.1"/>
    <property type="molecule type" value="Genomic_DNA"/>
</dbReference>
<evidence type="ECO:0000259" key="6">
    <source>
        <dbReference type="Pfam" id="PF04893"/>
    </source>
</evidence>
<gene>
    <name evidence="7" type="ORF">COF62_16325</name>
</gene>
<evidence type="ECO:0000313" key="7">
    <source>
        <dbReference type="EMBL" id="PHE11413.1"/>
    </source>
</evidence>
<keyword evidence="2 5" id="KW-0812">Transmembrane</keyword>
<sequence length="216" mass="24935">MHLRVSDFLEEKLNISSVKNVSVYNFLVKPFEFFKALNKEPKFFIPLLLMIVINFVFSIFVSYISYGNGSLNSNMNNQFIQDNKILLISITTGVSVIGQLITTIGMCVFLYFVFSLFFNNIKFRNIFSLMLYAKIPEFIYTITLTIFLAITKDISSLNNIDPTMLDSISKIFNPFNVWHLILFGISIHTLTNMSKKKSFFIVSLFPILNLILEQLI</sequence>
<keyword evidence="3 5" id="KW-1133">Transmembrane helix</keyword>
<evidence type="ECO:0000256" key="3">
    <source>
        <dbReference type="ARBA" id="ARBA00022989"/>
    </source>
</evidence>
<dbReference type="Pfam" id="PF04893">
    <property type="entry name" value="Yip1"/>
    <property type="match status" value="1"/>
</dbReference>
<evidence type="ECO:0000256" key="1">
    <source>
        <dbReference type="ARBA" id="ARBA00004141"/>
    </source>
</evidence>
<dbReference type="InterPro" id="IPR006977">
    <property type="entry name" value="Yip1_dom"/>
</dbReference>
<evidence type="ECO:0000256" key="2">
    <source>
        <dbReference type="ARBA" id="ARBA00022692"/>
    </source>
</evidence>
<feature type="transmembrane region" description="Helical" evidence="5">
    <location>
        <begin position="171"/>
        <end position="191"/>
    </location>
</feature>
<feature type="transmembrane region" description="Helical" evidence="5">
    <location>
        <begin position="126"/>
        <end position="151"/>
    </location>
</feature>
<comment type="subcellular location">
    <subcellularLocation>
        <location evidence="1">Membrane</location>
        <topology evidence="1">Multi-pass membrane protein</topology>
    </subcellularLocation>
</comment>
<comment type="caution">
    <text evidence="7">The sequence shown here is derived from an EMBL/GenBank/DDBJ whole genome shotgun (WGS) entry which is preliminary data.</text>
</comment>
<organism evidence="7 8">
    <name type="scientific">Bacillus toyonensis</name>
    <dbReference type="NCBI Taxonomy" id="155322"/>
    <lineage>
        <taxon>Bacteria</taxon>
        <taxon>Bacillati</taxon>
        <taxon>Bacillota</taxon>
        <taxon>Bacilli</taxon>
        <taxon>Bacillales</taxon>
        <taxon>Bacillaceae</taxon>
        <taxon>Bacillus</taxon>
        <taxon>Bacillus cereus group</taxon>
    </lineage>
</organism>
<evidence type="ECO:0000256" key="4">
    <source>
        <dbReference type="ARBA" id="ARBA00023136"/>
    </source>
</evidence>
<feature type="domain" description="Yip1" evidence="6">
    <location>
        <begin position="26"/>
        <end position="211"/>
    </location>
</feature>
<name>A0AAP8JXH9_9BACI</name>